<proteinExistence type="predicted"/>
<organism evidence="1 2">
    <name type="scientific">Fibrella forsythiae</name>
    <dbReference type="NCBI Taxonomy" id="2817061"/>
    <lineage>
        <taxon>Bacteria</taxon>
        <taxon>Pseudomonadati</taxon>
        <taxon>Bacteroidota</taxon>
        <taxon>Cytophagia</taxon>
        <taxon>Cytophagales</taxon>
        <taxon>Spirosomataceae</taxon>
        <taxon>Fibrella</taxon>
    </lineage>
</organism>
<keyword evidence="2" id="KW-1185">Reference proteome</keyword>
<dbReference type="EMBL" id="JAFMYW010000007">
    <property type="protein sequence ID" value="MBO0951069.1"/>
    <property type="molecule type" value="Genomic_DNA"/>
</dbReference>
<accession>A0ABS3JM29</accession>
<evidence type="ECO:0000313" key="1">
    <source>
        <dbReference type="EMBL" id="MBO0951069.1"/>
    </source>
</evidence>
<reference evidence="1 2" key="1">
    <citation type="submission" date="2021-03" db="EMBL/GenBank/DDBJ databases">
        <title>Fibrella sp. HMF5405 genome sequencing and assembly.</title>
        <authorList>
            <person name="Kang H."/>
            <person name="Kim H."/>
            <person name="Bae S."/>
            <person name="Joh K."/>
        </authorList>
    </citation>
    <scope>NUCLEOTIDE SEQUENCE [LARGE SCALE GENOMIC DNA]</scope>
    <source>
        <strain evidence="1 2">HMF5405</strain>
    </source>
</reference>
<sequence>MRAELKAWLGQATPDYQTGLKLLKGTGYDQQSLTWNLLQRGADTFTRTKLRNCLTAALASLSQATPQLLVAPAAVMIAPVDNQALKAPLLNERTELKARVRAILDEPDQADQRLRLALRVKTVTEELDRLYNPAAFEVPAKKAKPLTVANLRTYVSLYRKKTTLEPANATYAQKLIHYQTLLTSLTDETI</sequence>
<evidence type="ECO:0000313" key="2">
    <source>
        <dbReference type="Proteomes" id="UP000664628"/>
    </source>
</evidence>
<name>A0ABS3JM29_9BACT</name>
<protein>
    <submittedName>
        <fullName evidence="1">Uncharacterized protein</fullName>
    </submittedName>
</protein>
<dbReference type="RefSeq" id="WP_207331028.1">
    <property type="nucleotide sequence ID" value="NZ_JAFMYW010000007.1"/>
</dbReference>
<gene>
    <name evidence="1" type="ORF">J2I46_20965</name>
</gene>
<dbReference type="Proteomes" id="UP000664628">
    <property type="component" value="Unassembled WGS sequence"/>
</dbReference>
<comment type="caution">
    <text evidence="1">The sequence shown here is derived from an EMBL/GenBank/DDBJ whole genome shotgun (WGS) entry which is preliminary data.</text>
</comment>